<evidence type="ECO:0000259" key="10">
    <source>
        <dbReference type="PROSITE" id="PS50008"/>
    </source>
</evidence>
<feature type="compositionally biased region" description="Low complexity" evidence="9">
    <location>
        <begin position="1666"/>
        <end position="1704"/>
    </location>
</feature>
<dbReference type="SMART" id="SM00148">
    <property type="entry name" value="PLCXc"/>
    <property type="match status" value="1"/>
</dbReference>
<dbReference type="SMART" id="SM00149">
    <property type="entry name" value="PLCYc"/>
    <property type="match status" value="1"/>
</dbReference>
<dbReference type="Proteomes" id="UP000030693">
    <property type="component" value="Unassembled WGS sequence"/>
</dbReference>
<dbReference type="EMBL" id="KB932201">
    <property type="protein sequence ID" value="KCV72651.1"/>
    <property type="molecule type" value="Genomic_DNA"/>
</dbReference>
<organism evidence="12">
    <name type="scientific">Fonticula alba</name>
    <name type="common">Slime mold</name>
    <dbReference type="NCBI Taxonomy" id="691883"/>
    <lineage>
        <taxon>Eukaryota</taxon>
        <taxon>Rotosphaerida</taxon>
        <taxon>Fonticulaceae</taxon>
        <taxon>Fonticula</taxon>
    </lineage>
</organism>
<feature type="domain" description="PI-PLC Y-box" evidence="10">
    <location>
        <begin position="1148"/>
        <end position="1264"/>
    </location>
</feature>
<dbReference type="PANTHER" id="PTHR10336">
    <property type="entry name" value="PHOSPHOINOSITIDE-SPECIFIC PHOSPHOLIPASE C FAMILY PROTEIN"/>
    <property type="match status" value="1"/>
</dbReference>
<dbReference type="GO" id="GO:0048015">
    <property type="term" value="P:phosphatidylinositol-mediated signaling"/>
    <property type="evidence" value="ECO:0007669"/>
    <property type="project" value="TreeGrafter"/>
</dbReference>
<feature type="region of interest" description="Disordered" evidence="9">
    <location>
        <begin position="864"/>
        <end position="924"/>
    </location>
</feature>
<dbReference type="GeneID" id="20524957"/>
<dbReference type="eggNOG" id="KOG1044">
    <property type="taxonomic scope" value="Eukaryota"/>
</dbReference>
<dbReference type="PROSITE" id="PS00478">
    <property type="entry name" value="LIM_DOMAIN_1"/>
    <property type="match status" value="1"/>
</dbReference>
<name>A0A058ZFC0_FONAL</name>
<feature type="compositionally biased region" description="Low complexity" evidence="9">
    <location>
        <begin position="883"/>
        <end position="893"/>
    </location>
</feature>
<protein>
    <recommendedName>
        <fullName evidence="1 8">Phosphoinositide phospholipase C</fullName>
        <ecNumber evidence="1 8">3.1.4.11</ecNumber>
    </recommendedName>
</protein>
<feature type="region of interest" description="Disordered" evidence="9">
    <location>
        <begin position="1374"/>
        <end position="1398"/>
    </location>
</feature>
<feature type="domain" description="LIM zinc-binding" evidence="11">
    <location>
        <begin position="169"/>
        <end position="237"/>
    </location>
</feature>
<feature type="region of interest" description="Disordered" evidence="9">
    <location>
        <begin position="1554"/>
        <end position="1573"/>
    </location>
</feature>
<dbReference type="InterPro" id="IPR001192">
    <property type="entry name" value="PI-PLC_fam"/>
</dbReference>
<dbReference type="OrthoDB" id="269822at2759"/>
<evidence type="ECO:0000256" key="4">
    <source>
        <dbReference type="ARBA" id="ARBA00022833"/>
    </source>
</evidence>
<dbReference type="PRINTS" id="PR00390">
    <property type="entry name" value="PHPHLIPASEC"/>
</dbReference>
<dbReference type="PROSITE" id="PS50023">
    <property type="entry name" value="LIM_DOMAIN_2"/>
    <property type="match status" value="2"/>
</dbReference>
<feature type="compositionally biased region" description="Low complexity" evidence="9">
    <location>
        <begin position="1718"/>
        <end position="1735"/>
    </location>
</feature>
<keyword evidence="3 8" id="KW-0378">Hydrolase</keyword>
<evidence type="ECO:0000256" key="2">
    <source>
        <dbReference type="ARBA" id="ARBA00022723"/>
    </source>
</evidence>
<dbReference type="SMART" id="SM00132">
    <property type="entry name" value="LIM"/>
    <property type="match status" value="3"/>
</dbReference>
<comment type="catalytic activity">
    <reaction evidence="8">
        <text>a 1,2-diacyl-sn-glycero-3-phospho-(1D-myo-inositol-4,5-bisphosphate) + H2O = 1D-myo-inositol 1,4,5-trisphosphate + a 1,2-diacyl-sn-glycerol + H(+)</text>
        <dbReference type="Rhea" id="RHEA:33179"/>
        <dbReference type="ChEBI" id="CHEBI:15377"/>
        <dbReference type="ChEBI" id="CHEBI:15378"/>
        <dbReference type="ChEBI" id="CHEBI:17815"/>
        <dbReference type="ChEBI" id="CHEBI:58456"/>
        <dbReference type="ChEBI" id="CHEBI:203600"/>
        <dbReference type="EC" id="3.1.4.11"/>
    </reaction>
</comment>
<dbReference type="InterPro" id="IPR000909">
    <property type="entry name" value="PLipase_C_PInositol-sp_X_dom"/>
</dbReference>
<sequence>MPSDSSDPICPGCELAISNERALRVGKHLYHLACVVCSICHLDISTTGIYLDSPDPMASMSDDEPALLCRDHFFEHHGTRCSACGALVTTGSIVTVDITKLARATPGSPDSVAENAHSSDVGADDSSAGKPANFHADCFRCYRCRKLFDSGERVMVARGQPTCVACTSSSCAACMAPISLDDPDVLSLHDRRHGLLPFHRGCLACSVCRQPCTRDGRVIYYKRRVWCLRDLRASFGYDIYDNLEYLDGGPDLDEPMPPTPKHKLPTDRPLPSVLEGASENVLNAVAALLSAGETLSPTEVAATVAAAAEDGMPSLAIAGDVVPDQDAPWLLHEVPLSRAEAVLLLKHWGQNSATSPSSTTAPAAADTADTPRVFFVFRDRDDDSHGYQLICRTFTKQVPAGYWIAPITTSNDESSPTGRLYGLQSGDPAATASVSGKFPTIRGLVEAYQQGGDSLPSPPPPDGQPLPADFINFEKVKEQPESIPSDLTYAGAEEYLDGRRRLLVFEQIAQSTRWHLNQLGELAARESGPTSPAGGAVPTSPAAASAGASAPAAGNAQDEDLAAVKRTLARAEAEGDLARVVVAASELGVSGAVSSRTKFHVPEIFDVALKILDSETSATPAGEEDFDDAASAISSISTVSSMQDSVSIFDATGDETLVSETLRLGPATVAALRTYWDAETVRGREPPRDGDELCMLVARLLPAVAGPDAASVQAALYRRRDLRSLVTAAPAAVAANTVTMDFEAFLRVVEALYCPALGPIYALFLRYARACPQSESMTIVELRNFLAREQQAVGLTALGGGSPAIFQAPSGPSTTQAAASASANTEQALSRSLGLDTKLPLPADIDAVLLWLYEVNEVNARRAARVHSGEPLSRSLSVAKPRGGANAAGGAPAESRGSSLRWPGRSKKNQPADGSFDPVRIGSDQDDMLQDGERTWTPAERVFGRFCATTADGLLTIFGFANLLLGRQSTIMNPVHATTVYQDMTRPLSHYFIDSSHNTYLEGDQLKSNSTTEAYRKSLISGCRCIELDLWEGPRGEPLIYHGYTLTSRIRARLVLEEIARSAFVTTDYPLILSLENHLGHSQQRTFVKYCREVFGDSMVDFTTGFWEKNPAELPSPEELRGKIIIKNKAHESRGQPTQPTDKASREISDIVVYTKASHFPSLTQARDGSRCYEMVSIPEKKAFKMARFSFPLLFSFAQHRFARIYPDGMRFDSSNFDPSLMWATGVPMVALNAQRPDRANHLNRGKFADNGGCGYVLKPLAYRPEVPLTGPLAPETLDALLERPVGVTVVRIRLLAAYGFARHARAARRSRSRSSRWAPAVQLEMAGLNTSSHLSSPGSSIGLLGSYMWADQSFETLAVAPENSLLRFTVHGTSASSSTSTGSSNNSDNATATAPAPSDTLGEFTICVANLLPGTRTVRLRPTNLPFGGVSLSDPSRRPAPGHAPRLVLNISLEPLADRPMSTFLRGVTCVAPVAEAPAAIVAEPDDEPAEMPEPAPMPGPAPARQLAPSAAPFDISKLMEAALAPLAEVEASSSSPIAGSLSRRATMRVASNGDSLTLPSSPPPMARSPLSVDLPVLNAGDQLPPVPAVAAPVPAAATAPAADQTAFAASGSFRLVIDADETTAPPAVAAAAAPAPSSPFVASPTIRIELPDPPAEEPAPVPAPTTEQAPAATATPGQSSATLTTAPAPAAAAPATELLTLPGASQDAPSSPSVDRAPSPTPSTASTSSSRRSISGMFRSLSRRSEKK</sequence>
<dbReference type="RefSeq" id="XP_009492352.1">
    <property type="nucleotide sequence ID" value="XM_009494077.1"/>
</dbReference>
<feature type="compositionally biased region" description="Low complexity" evidence="9">
    <location>
        <begin position="531"/>
        <end position="556"/>
    </location>
</feature>
<dbReference type="Gene3D" id="3.20.20.190">
    <property type="entry name" value="Phosphatidylinositol (PI) phosphodiesterase"/>
    <property type="match status" value="1"/>
</dbReference>
<evidence type="ECO:0000313" key="13">
    <source>
        <dbReference type="Proteomes" id="UP000030693"/>
    </source>
</evidence>
<dbReference type="GO" id="GO:0046488">
    <property type="term" value="P:phosphatidylinositol metabolic process"/>
    <property type="evidence" value="ECO:0007669"/>
    <property type="project" value="TreeGrafter"/>
</dbReference>
<evidence type="ECO:0000256" key="3">
    <source>
        <dbReference type="ARBA" id="ARBA00022801"/>
    </source>
</evidence>
<dbReference type="GO" id="GO:0004435">
    <property type="term" value="F:phosphatidylinositol-4,5-bisphosphate phospholipase C activity"/>
    <property type="evidence" value="ECO:0007669"/>
    <property type="project" value="UniProtKB-EC"/>
</dbReference>
<keyword evidence="13" id="KW-1185">Reference proteome</keyword>
<dbReference type="PANTHER" id="PTHR10336:SF36">
    <property type="entry name" value="1-PHOSPHATIDYLINOSITOL 4,5-BISPHOSPHATE PHOSPHODIESTERASE BETA-4"/>
    <property type="match status" value="1"/>
</dbReference>
<dbReference type="EC" id="3.1.4.11" evidence="1 8"/>
<evidence type="ECO:0000256" key="6">
    <source>
        <dbReference type="ARBA" id="ARBA00023098"/>
    </source>
</evidence>
<feature type="compositionally biased region" description="Pro residues" evidence="9">
    <location>
        <begin position="1653"/>
        <end position="1665"/>
    </location>
</feature>
<feature type="compositionally biased region" description="Low complexity" evidence="9">
    <location>
        <begin position="118"/>
        <end position="128"/>
    </location>
</feature>
<feature type="region of interest" description="Disordered" evidence="9">
    <location>
        <begin position="1630"/>
        <end position="1750"/>
    </location>
</feature>
<dbReference type="InterPro" id="IPR017946">
    <property type="entry name" value="PLC-like_Pdiesterase_TIM-brl"/>
</dbReference>
<evidence type="ECO:0000313" key="12">
    <source>
        <dbReference type="EMBL" id="KCV72651.1"/>
    </source>
</evidence>
<dbReference type="GO" id="GO:0046872">
    <property type="term" value="F:metal ion binding"/>
    <property type="evidence" value="ECO:0007669"/>
    <property type="project" value="UniProtKB-KW"/>
</dbReference>
<evidence type="ECO:0000256" key="9">
    <source>
        <dbReference type="SAM" id="MobiDB-lite"/>
    </source>
</evidence>
<keyword evidence="7" id="KW-0440">LIM domain</keyword>
<dbReference type="InterPro" id="IPR001711">
    <property type="entry name" value="PLipase_C_Pinositol-sp_Y"/>
</dbReference>
<keyword evidence="5 8" id="KW-0442">Lipid degradation</keyword>
<evidence type="ECO:0000259" key="11">
    <source>
        <dbReference type="PROSITE" id="PS50023"/>
    </source>
</evidence>
<gene>
    <name evidence="12" type="ORF">H696_00232</name>
</gene>
<feature type="compositionally biased region" description="Low complexity" evidence="9">
    <location>
        <begin position="1630"/>
        <end position="1646"/>
    </location>
</feature>
<dbReference type="Pfam" id="PF00412">
    <property type="entry name" value="LIM"/>
    <property type="match status" value="2"/>
</dbReference>
<dbReference type="Gene3D" id="2.10.110.10">
    <property type="entry name" value="Cysteine Rich Protein"/>
    <property type="match status" value="3"/>
</dbReference>
<keyword evidence="2 7" id="KW-0479">Metal-binding</keyword>
<keyword evidence="4 7" id="KW-0862">Zinc</keyword>
<accession>A0A058ZFC0</accession>
<proteinExistence type="predicted"/>
<feature type="region of interest" description="Disordered" evidence="9">
    <location>
        <begin position="105"/>
        <end position="128"/>
    </location>
</feature>
<dbReference type="Pfam" id="PF00387">
    <property type="entry name" value="PI-PLC-Y"/>
    <property type="match status" value="1"/>
</dbReference>
<feature type="compositionally biased region" description="Pro residues" evidence="9">
    <location>
        <begin position="1493"/>
        <end position="1503"/>
    </location>
</feature>
<evidence type="ECO:0000256" key="1">
    <source>
        <dbReference type="ARBA" id="ARBA00012368"/>
    </source>
</evidence>
<evidence type="ECO:0000256" key="5">
    <source>
        <dbReference type="ARBA" id="ARBA00022963"/>
    </source>
</evidence>
<reference evidence="12" key="1">
    <citation type="submission" date="2013-04" db="EMBL/GenBank/DDBJ databases">
        <title>The Genome Sequence of Fonticula alba ATCC 38817.</title>
        <authorList>
            <consortium name="The Broad Institute Genomics Platform"/>
            <person name="Russ C."/>
            <person name="Cuomo C."/>
            <person name="Burger G."/>
            <person name="Gray M.W."/>
            <person name="Holland P.W.H."/>
            <person name="King N."/>
            <person name="Lang F.B.F."/>
            <person name="Roger A.J."/>
            <person name="Ruiz-Trillo I."/>
            <person name="Brown M."/>
            <person name="Walker B."/>
            <person name="Young S."/>
            <person name="Zeng Q."/>
            <person name="Gargeya S."/>
            <person name="Fitzgerald M."/>
            <person name="Haas B."/>
            <person name="Abouelleil A."/>
            <person name="Allen A.W."/>
            <person name="Alvarado L."/>
            <person name="Arachchi H.M."/>
            <person name="Berlin A.M."/>
            <person name="Chapman S.B."/>
            <person name="Gainer-Dewar J."/>
            <person name="Goldberg J."/>
            <person name="Griggs A."/>
            <person name="Gujja S."/>
            <person name="Hansen M."/>
            <person name="Howarth C."/>
            <person name="Imamovic A."/>
            <person name="Ireland A."/>
            <person name="Larimer J."/>
            <person name="McCowan C."/>
            <person name="Murphy C."/>
            <person name="Pearson M."/>
            <person name="Poon T.W."/>
            <person name="Priest M."/>
            <person name="Roberts A."/>
            <person name="Saif S."/>
            <person name="Shea T."/>
            <person name="Sisk P."/>
            <person name="Sykes S."/>
            <person name="Wortman J."/>
            <person name="Nusbaum C."/>
            <person name="Birren B."/>
        </authorList>
    </citation>
    <scope>NUCLEOTIDE SEQUENCE [LARGE SCALE GENOMIC DNA]</scope>
    <source>
        <strain evidence="12">ATCC 38817</strain>
    </source>
</reference>
<feature type="region of interest" description="Disordered" evidence="9">
    <location>
        <begin position="1487"/>
        <end position="1506"/>
    </location>
</feature>
<feature type="region of interest" description="Disordered" evidence="9">
    <location>
        <begin position="525"/>
        <end position="557"/>
    </location>
</feature>
<dbReference type="PROSITE" id="PS50008">
    <property type="entry name" value="PIPLC_Y_DOMAIN"/>
    <property type="match status" value="1"/>
</dbReference>
<feature type="domain" description="LIM zinc-binding" evidence="11">
    <location>
        <begin position="8"/>
        <end position="79"/>
    </location>
</feature>
<dbReference type="SUPFAM" id="SSF51695">
    <property type="entry name" value="PLC-like phosphodiesterases"/>
    <property type="match status" value="1"/>
</dbReference>
<dbReference type="eggNOG" id="KOG0169">
    <property type="taxonomic scope" value="Eukaryota"/>
</dbReference>
<dbReference type="PROSITE" id="PS50007">
    <property type="entry name" value="PIPLC_X_DOMAIN"/>
    <property type="match status" value="1"/>
</dbReference>
<dbReference type="Pfam" id="PF00388">
    <property type="entry name" value="PI-PLC-X"/>
    <property type="match status" value="1"/>
</dbReference>
<dbReference type="GO" id="GO:0051209">
    <property type="term" value="P:release of sequestered calcium ion into cytosol"/>
    <property type="evidence" value="ECO:0007669"/>
    <property type="project" value="TreeGrafter"/>
</dbReference>
<dbReference type="CDD" id="cd08558">
    <property type="entry name" value="PI-PLCc_eukaryota"/>
    <property type="match status" value="1"/>
</dbReference>
<keyword evidence="6 8" id="KW-0443">Lipid metabolism</keyword>
<dbReference type="GO" id="GO:0016042">
    <property type="term" value="P:lipid catabolic process"/>
    <property type="evidence" value="ECO:0007669"/>
    <property type="project" value="UniProtKB-KW"/>
</dbReference>
<evidence type="ECO:0000256" key="7">
    <source>
        <dbReference type="PROSITE-ProRule" id="PRU00125"/>
    </source>
</evidence>
<evidence type="ECO:0000256" key="8">
    <source>
        <dbReference type="RuleBase" id="RU361133"/>
    </source>
</evidence>
<dbReference type="STRING" id="691883.A0A058ZFC0"/>
<dbReference type="InterPro" id="IPR001781">
    <property type="entry name" value="Znf_LIM"/>
</dbReference>